<dbReference type="AlphaFoldDB" id="V8QYM9"/>
<dbReference type="InterPro" id="IPR030995">
    <property type="entry name" value="SoxZ"/>
</dbReference>
<comment type="caution">
    <text evidence="2">The sequence shown here is derived from an EMBL/GenBank/DDBJ whole genome shotgun (WGS) entry which is preliminary data.</text>
</comment>
<proteinExistence type="predicted"/>
<gene>
    <name evidence="2" type="ORF">W822_04610</name>
</gene>
<protein>
    <submittedName>
        <fullName evidence="2">Sulfur oxidation protein</fullName>
    </submittedName>
</protein>
<dbReference type="STRING" id="1424334.W822_04610"/>
<dbReference type="RefSeq" id="WP_024003985.1">
    <property type="nucleotide sequence ID" value="NZ_KI650979.1"/>
</dbReference>
<keyword evidence="3" id="KW-1185">Reference proteome</keyword>
<dbReference type="HOGENOM" id="CLU_172621_1_0_4"/>
<dbReference type="Gene3D" id="2.60.40.10">
    <property type="entry name" value="Immunoglobulins"/>
    <property type="match status" value="1"/>
</dbReference>
<reference evidence="2 3" key="1">
    <citation type="journal article" date="2014" name="Genome Announc.">
        <title>Draft Genome Sequence of Advenella kashmirensis Strain W13003, a Polycyclic Aromatic Hydrocarbon-Degrading Bacterium.</title>
        <authorList>
            <person name="Wang X."/>
            <person name="Jin D."/>
            <person name="Zhou L."/>
            <person name="Wu L."/>
            <person name="An W."/>
            <person name="Zhao L."/>
        </authorList>
    </citation>
    <scope>NUCLEOTIDE SEQUENCE [LARGE SCALE GENOMIC DNA]</scope>
    <source>
        <strain evidence="2 3">W13003</strain>
    </source>
</reference>
<organism evidence="2 3">
    <name type="scientific">Advenella kashmirensis W13003</name>
    <dbReference type="NCBI Taxonomy" id="1424334"/>
    <lineage>
        <taxon>Bacteria</taxon>
        <taxon>Pseudomonadati</taxon>
        <taxon>Pseudomonadota</taxon>
        <taxon>Betaproteobacteria</taxon>
        <taxon>Burkholderiales</taxon>
        <taxon>Alcaligenaceae</taxon>
    </lineage>
</organism>
<evidence type="ECO:0000313" key="3">
    <source>
        <dbReference type="Proteomes" id="UP000018733"/>
    </source>
</evidence>
<evidence type="ECO:0000259" key="1">
    <source>
        <dbReference type="Pfam" id="PF08770"/>
    </source>
</evidence>
<evidence type="ECO:0000313" key="2">
    <source>
        <dbReference type="EMBL" id="ETF04435.1"/>
    </source>
</evidence>
<dbReference type="Proteomes" id="UP000018733">
    <property type="component" value="Unassembled WGS sequence"/>
</dbReference>
<dbReference type="SUPFAM" id="SSF81296">
    <property type="entry name" value="E set domains"/>
    <property type="match status" value="1"/>
</dbReference>
<sequence length="104" mass="11573">MATRPMRIRAKESGGVVSVKVLMAHVMETGQRKDSEGKIVPAWHITNVKATCNDKEVLSAQWGPAISRDPYLAFSFKGAKKGDKIEITWIDTKKETRSDTAEIK</sequence>
<dbReference type="PATRIC" id="fig|1424334.3.peg.934"/>
<dbReference type="NCBIfam" id="TIGR04490">
    <property type="entry name" value="SoxZ_true"/>
    <property type="match status" value="1"/>
</dbReference>
<dbReference type="InterPro" id="IPR013783">
    <property type="entry name" value="Ig-like_fold"/>
</dbReference>
<dbReference type="InterPro" id="IPR014880">
    <property type="entry name" value="SoxZ_dom"/>
</dbReference>
<dbReference type="eggNOG" id="COG5501">
    <property type="taxonomic scope" value="Bacteria"/>
</dbReference>
<accession>V8QYM9</accession>
<dbReference type="EMBL" id="AYXT01000001">
    <property type="protein sequence ID" value="ETF04435.1"/>
    <property type="molecule type" value="Genomic_DNA"/>
</dbReference>
<dbReference type="InterPro" id="IPR014756">
    <property type="entry name" value="Ig_E-set"/>
</dbReference>
<name>V8QYM9_9BURK</name>
<dbReference type="Pfam" id="PF08770">
    <property type="entry name" value="SoxZ"/>
    <property type="match status" value="1"/>
</dbReference>
<feature type="domain" description="Sulphur oxidation protein SoxZ" evidence="1">
    <location>
        <begin position="8"/>
        <end position="101"/>
    </location>
</feature>